<feature type="transmembrane region" description="Helical" evidence="8">
    <location>
        <begin position="359"/>
        <end position="382"/>
    </location>
</feature>
<dbReference type="Gene3D" id="3.30.70.1440">
    <property type="entry name" value="Multidrug efflux transporter AcrB pore domain"/>
    <property type="match status" value="1"/>
</dbReference>
<dbReference type="Gene3D" id="1.20.1640.10">
    <property type="entry name" value="Multidrug efflux transporter AcrB transmembrane domain"/>
    <property type="match status" value="2"/>
</dbReference>
<gene>
    <name evidence="9" type="primary">mdtC</name>
    <name evidence="9" type="ORF">KL86APRO_30463</name>
</gene>
<dbReference type="PANTHER" id="PTHR32063:SF21">
    <property type="entry name" value="MULTIDRUG RESISTANCE PROTEIN MDTB"/>
    <property type="match status" value="1"/>
</dbReference>
<dbReference type="GO" id="GO:0005886">
    <property type="term" value="C:plasma membrane"/>
    <property type="evidence" value="ECO:0007669"/>
    <property type="project" value="UniProtKB-SubCell"/>
</dbReference>
<dbReference type="Pfam" id="PF00873">
    <property type="entry name" value="ACR_tran"/>
    <property type="match status" value="1"/>
</dbReference>
<keyword evidence="5 8" id="KW-0812">Transmembrane</keyword>
<keyword evidence="7 8" id="KW-0472">Membrane</keyword>
<keyword evidence="2" id="KW-0813">Transport</keyword>
<evidence type="ECO:0000256" key="4">
    <source>
        <dbReference type="ARBA" id="ARBA00022519"/>
    </source>
</evidence>
<feature type="transmembrane region" description="Helical" evidence="8">
    <location>
        <begin position="333"/>
        <end position="352"/>
    </location>
</feature>
<dbReference type="GO" id="GO:0042910">
    <property type="term" value="F:xenobiotic transmembrane transporter activity"/>
    <property type="evidence" value="ECO:0007669"/>
    <property type="project" value="TreeGrafter"/>
</dbReference>
<dbReference type="Gene3D" id="3.30.2090.10">
    <property type="entry name" value="Multidrug efflux transporter AcrB TolC docking domain, DN and DC subdomains"/>
    <property type="match status" value="2"/>
</dbReference>
<feature type="transmembrane region" description="Helical" evidence="8">
    <location>
        <begin position="958"/>
        <end position="980"/>
    </location>
</feature>
<evidence type="ECO:0000313" key="9">
    <source>
        <dbReference type="EMBL" id="SBW12972.1"/>
    </source>
</evidence>
<feature type="transmembrane region" description="Helical" evidence="8">
    <location>
        <begin position="12"/>
        <end position="31"/>
    </location>
</feature>
<dbReference type="SUPFAM" id="SSF82693">
    <property type="entry name" value="Multidrug efflux transporter AcrB pore domain, PN1, PN2, PC1 and PC2 subdomains"/>
    <property type="match status" value="3"/>
</dbReference>
<feature type="transmembrane region" description="Helical" evidence="8">
    <location>
        <begin position="908"/>
        <end position="933"/>
    </location>
</feature>
<feature type="transmembrane region" description="Helical" evidence="8">
    <location>
        <begin position="986"/>
        <end position="1012"/>
    </location>
</feature>
<feature type="transmembrane region" description="Helical" evidence="8">
    <location>
        <begin position="855"/>
        <end position="875"/>
    </location>
</feature>
<feature type="transmembrane region" description="Helical" evidence="8">
    <location>
        <begin position="462"/>
        <end position="485"/>
    </location>
</feature>
<dbReference type="EMBL" id="FLUO01000003">
    <property type="protein sequence ID" value="SBW12972.1"/>
    <property type="molecule type" value="Genomic_DNA"/>
</dbReference>
<name>A0A212KMW1_9PROT</name>
<dbReference type="InterPro" id="IPR027463">
    <property type="entry name" value="AcrB_DN_DC_subdom"/>
</dbReference>
<reference evidence="9" key="1">
    <citation type="submission" date="2016-04" db="EMBL/GenBank/DDBJ databases">
        <authorList>
            <person name="Evans L.H."/>
            <person name="Alamgir A."/>
            <person name="Owens N."/>
            <person name="Weber N.D."/>
            <person name="Virtaneva K."/>
            <person name="Barbian K."/>
            <person name="Babar A."/>
            <person name="Rosenke K."/>
        </authorList>
    </citation>
    <scope>NUCLEOTIDE SEQUENCE</scope>
    <source>
        <strain evidence="9">86</strain>
    </source>
</reference>
<dbReference type="AlphaFoldDB" id="A0A212KMW1"/>
<evidence type="ECO:0000256" key="2">
    <source>
        <dbReference type="ARBA" id="ARBA00022448"/>
    </source>
</evidence>
<dbReference type="PANTHER" id="PTHR32063">
    <property type="match status" value="1"/>
</dbReference>
<proteinExistence type="predicted"/>
<dbReference type="Gene3D" id="3.30.70.1430">
    <property type="entry name" value="Multidrug efflux transporter AcrB pore domain"/>
    <property type="match status" value="2"/>
</dbReference>
<dbReference type="PRINTS" id="PR00702">
    <property type="entry name" value="ACRIFLAVINRP"/>
</dbReference>
<evidence type="ECO:0000256" key="8">
    <source>
        <dbReference type="SAM" id="Phobius"/>
    </source>
</evidence>
<evidence type="ECO:0000256" key="3">
    <source>
        <dbReference type="ARBA" id="ARBA00022475"/>
    </source>
</evidence>
<evidence type="ECO:0000256" key="1">
    <source>
        <dbReference type="ARBA" id="ARBA00004429"/>
    </source>
</evidence>
<protein>
    <submittedName>
        <fullName evidence="9">Multidrug efflux system, subunit C</fullName>
    </submittedName>
</protein>
<organism evidence="9">
    <name type="scientific">uncultured Alphaproteobacteria bacterium</name>
    <dbReference type="NCBI Taxonomy" id="91750"/>
    <lineage>
        <taxon>Bacteria</taxon>
        <taxon>Pseudomonadati</taxon>
        <taxon>Pseudomonadota</taxon>
        <taxon>Alphaproteobacteria</taxon>
        <taxon>environmental samples</taxon>
    </lineage>
</organism>
<keyword evidence="6 8" id="KW-1133">Transmembrane helix</keyword>
<evidence type="ECO:0000256" key="6">
    <source>
        <dbReference type="ARBA" id="ARBA00022989"/>
    </source>
</evidence>
<feature type="transmembrane region" description="Helical" evidence="8">
    <location>
        <begin position="388"/>
        <end position="410"/>
    </location>
</feature>
<sequence length="1026" mass="110265">MTVEIFIRRPVATTLLMVALILFGVIGYLRMPVSELPAVDFPTISVTASLPGTDPETMASAVATPLENQFSTIAGIDSMTSVSSQGQTRVTIQFGLDRNIDAAAQDVQAAISSATRKLPSDMDTPPTLRKVNPGDSPIFYIFMNSPTEPMSKVTQFAEGQLARRLSTVAGVAQVNVYGSQKYAVRLRMDPDAMAARGIGIDEVAAAVSEANVNQGTGSLSGPTRTALIHTRGQLLSADAYVDQVVAYRNGAPVRFGDLGEVVDSVENDRLGSWVGDTRTVILAVQRQPGSNTIEVVDAIRDILPTFEAQLPPSMNLSIFYDRSETIRESIWDVQFTLVLAALLVVGVIFVFLRSATATLIPSLALPISIIGTFAGMSAFGFSLDNLSLMALTLSVGFVVDDAIVMLENIVRHREAGERPFEAAIKGAKEIAFTIVSMTVSLAAVFIPVMFMGGIVGRLLHEFALTIVIAILMSGLVSLTLTPMLCSRMIKAGHQTHGRWYRRSERAFDALQSGYARSLDWCLAHKGATFAIFLASLGLSGWLFAVVPKDFLPSDDTGRLFGYTEGTTGASFTEMVRNQKLAMEIVRRDPDVAEVMSTVGAGGSRTTVNSGLLIINLKPLSERTSGADQIVRRLRAATANKIPGLNVYMQNPPIIRIGGSVSKAPYQYTLQDLDLDALYGGAERLTAALAKEPGFTDVTNDMDISAPTISVRVDRERAAQLGVTVRQIEDALASAFGQRQVSTMYTPSDQYEVILELLPRFQEEASSLERLYVRSTFGALVPLTAVTRIDRGVLPQTVNHLGQLPAVTVAFNLADGFSLGEAVARIDRLKTDAGIADTTQTSFQGTAQAFEKSTRGLGLLLLLAVAVVYIVLGILYESFVHPLTILSGLPSAAVGALLTLLIFDVPLSLYAFVGIIMLVGIVKKNAIMMIDFALEQERKENLPPETAIAKAALVRFRPIMMTTMAALMGTLPIAVGFGAGATARQPLGLTVVGGLILSQALTLYITPVLYILLDRALHRRPGKPVRA</sequence>
<dbReference type="FunFam" id="1.20.1640.10:FF:000001">
    <property type="entry name" value="Efflux pump membrane transporter"/>
    <property type="match status" value="1"/>
</dbReference>
<feature type="transmembrane region" description="Helical" evidence="8">
    <location>
        <begin position="430"/>
        <end position="450"/>
    </location>
</feature>
<comment type="subcellular location">
    <subcellularLocation>
        <location evidence="1">Cell inner membrane</location>
        <topology evidence="1">Multi-pass membrane protein</topology>
    </subcellularLocation>
</comment>
<dbReference type="SUPFAM" id="SSF82714">
    <property type="entry name" value="Multidrug efflux transporter AcrB TolC docking domain, DN and DC subdomains"/>
    <property type="match status" value="2"/>
</dbReference>
<evidence type="ECO:0000256" key="7">
    <source>
        <dbReference type="ARBA" id="ARBA00023136"/>
    </source>
</evidence>
<dbReference type="InterPro" id="IPR001036">
    <property type="entry name" value="Acrflvin-R"/>
</dbReference>
<keyword evidence="3" id="KW-1003">Cell membrane</keyword>
<evidence type="ECO:0000256" key="5">
    <source>
        <dbReference type="ARBA" id="ARBA00022692"/>
    </source>
</evidence>
<dbReference type="Gene3D" id="3.30.70.1320">
    <property type="entry name" value="Multidrug efflux transporter AcrB pore domain like"/>
    <property type="match status" value="1"/>
</dbReference>
<dbReference type="FunFam" id="3.30.70.1430:FF:000001">
    <property type="entry name" value="Efflux pump membrane transporter"/>
    <property type="match status" value="1"/>
</dbReference>
<dbReference type="SUPFAM" id="SSF82866">
    <property type="entry name" value="Multidrug efflux transporter AcrB transmembrane domain"/>
    <property type="match status" value="2"/>
</dbReference>
<keyword evidence="4" id="KW-0997">Cell inner membrane</keyword>
<accession>A0A212KMW1</accession>